<protein>
    <recommendedName>
        <fullName evidence="3">CxxH/CxxC protein</fullName>
    </recommendedName>
</protein>
<comment type="caution">
    <text evidence="1">The sequence shown here is derived from an EMBL/GenBank/DDBJ whole genome shotgun (WGS) entry which is preliminary data.</text>
</comment>
<reference evidence="2" key="1">
    <citation type="journal article" date="2019" name="Int. J. Syst. Evol. Microbiol.">
        <title>The Global Catalogue of Microorganisms (GCM) 10K type strain sequencing project: providing services to taxonomists for standard genome sequencing and annotation.</title>
        <authorList>
            <consortium name="The Broad Institute Genomics Platform"/>
            <consortium name="The Broad Institute Genome Sequencing Center for Infectious Disease"/>
            <person name="Wu L."/>
            <person name="Ma J."/>
        </authorList>
    </citation>
    <scope>NUCLEOTIDE SEQUENCE [LARGE SCALE GENOMIC DNA]</scope>
    <source>
        <strain evidence="2">NBRC 106396</strain>
    </source>
</reference>
<evidence type="ECO:0000313" key="1">
    <source>
        <dbReference type="EMBL" id="MFC7373173.1"/>
    </source>
</evidence>
<evidence type="ECO:0000313" key="2">
    <source>
        <dbReference type="Proteomes" id="UP001596549"/>
    </source>
</evidence>
<evidence type="ECO:0008006" key="3">
    <source>
        <dbReference type="Google" id="ProtNLM"/>
    </source>
</evidence>
<organism evidence="1 2">
    <name type="scientific">Fictibacillus iocasae</name>
    <dbReference type="NCBI Taxonomy" id="2715437"/>
    <lineage>
        <taxon>Bacteria</taxon>
        <taxon>Bacillati</taxon>
        <taxon>Bacillota</taxon>
        <taxon>Bacilli</taxon>
        <taxon>Bacillales</taxon>
        <taxon>Fictibacillaceae</taxon>
        <taxon>Fictibacillus</taxon>
    </lineage>
</organism>
<dbReference type="Proteomes" id="UP001596549">
    <property type="component" value="Unassembled WGS sequence"/>
</dbReference>
<sequence>MAMYLVDHSKNMVHRTAFIKTECDHQEISKESVEHLNDAKSVELLLSNKQYDYCQHCSQNNI</sequence>
<proteinExistence type="predicted"/>
<keyword evidence="2" id="KW-1185">Reference proteome</keyword>
<name>A0ABW2NVB7_9BACL</name>
<accession>A0ABW2NVB7</accession>
<dbReference type="EMBL" id="JBHTCP010000050">
    <property type="protein sequence ID" value="MFC7373173.1"/>
    <property type="molecule type" value="Genomic_DNA"/>
</dbReference>
<dbReference type="RefSeq" id="WP_379750832.1">
    <property type="nucleotide sequence ID" value="NZ_JBHTCP010000050.1"/>
</dbReference>
<gene>
    <name evidence="1" type="ORF">ACFQPF_16145</name>
</gene>